<keyword evidence="5" id="KW-1185">Reference proteome</keyword>
<dbReference type="InParanoid" id="A2DKS8"/>
<name>A2DKS8_TRIV3</name>
<dbReference type="STRING" id="5722.A2DKS8"/>
<keyword evidence="1" id="KW-0677">Repeat</keyword>
<reference evidence="4" key="1">
    <citation type="submission" date="2006-10" db="EMBL/GenBank/DDBJ databases">
        <authorList>
            <person name="Amadeo P."/>
            <person name="Zhao Q."/>
            <person name="Wortman J."/>
            <person name="Fraser-Liggett C."/>
            <person name="Carlton J."/>
        </authorList>
    </citation>
    <scope>NUCLEOTIDE SEQUENCE</scope>
    <source>
        <strain evidence="4">G3</strain>
    </source>
</reference>
<dbReference type="EMBL" id="DS113212">
    <property type="protein sequence ID" value="EAY19061.1"/>
    <property type="molecule type" value="Genomic_DNA"/>
</dbReference>
<sequence length="149" mass="16377">MSLFFTETASKSNQVNKATIKQCLRGEDPEKLKSALQSFKKSSQFDQEFLDESLMQCSKQDQGDFVKVLLEEGANPNSGSFRTPLQWALMMNKENSAQALILGGADVDFGNPPPITIAASLGRLNSVKLILEKGVDVNKMDTDNVLFIS</sequence>
<organism evidence="4 5">
    <name type="scientific">Trichomonas vaginalis (strain ATCC PRA-98 / G3)</name>
    <dbReference type="NCBI Taxonomy" id="412133"/>
    <lineage>
        <taxon>Eukaryota</taxon>
        <taxon>Metamonada</taxon>
        <taxon>Parabasalia</taxon>
        <taxon>Trichomonadida</taxon>
        <taxon>Trichomonadidae</taxon>
        <taxon>Trichomonas</taxon>
    </lineage>
</organism>
<dbReference type="Proteomes" id="UP000001542">
    <property type="component" value="Unassembled WGS sequence"/>
</dbReference>
<dbReference type="VEuPathDB" id="TrichDB:TVAGG3_0560270"/>
<keyword evidence="2 3" id="KW-0040">ANK repeat</keyword>
<dbReference type="PANTHER" id="PTHR24161:SF85">
    <property type="entry name" value="PALMITOYLTRANSFERASE HIP14"/>
    <property type="match status" value="1"/>
</dbReference>
<dbReference type="VEuPathDB" id="TrichDB:TVAG_247400"/>
<gene>
    <name evidence="4" type="ORF">TVAG_247400</name>
</gene>
<dbReference type="Pfam" id="PF12796">
    <property type="entry name" value="Ank_2"/>
    <property type="match status" value="1"/>
</dbReference>
<evidence type="ECO:0000256" key="2">
    <source>
        <dbReference type="ARBA" id="ARBA00023043"/>
    </source>
</evidence>
<accession>A2DKS8</accession>
<dbReference type="OrthoDB" id="4772757at2759"/>
<reference evidence="4" key="2">
    <citation type="journal article" date="2007" name="Science">
        <title>Draft genome sequence of the sexually transmitted pathogen Trichomonas vaginalis.</title>
        <authorList>
            <person name="Carlton J.M."/>
            <person name="Hirt R.P."/>
            <person name="Silva J.C."/>
            <person name="Delcher A.L."/>
            <person name="Schatz M."/>
            <person name="Zhao Q."/>
            <person name="Wortman J.R."/>
            <person name="Bidwell S.L."/>
            <person name="Alsmark U.C.M."/>
            <person name="Besteiro S."/>
            <person name="Sicheritz-Ponten T."/>
            <person name="Noel C.J."/>
            <person name="Dacks J.B."/>
            <person name="Foster P.G."/>
            <person name="Simillion C."/>
            <person name="Van de Peer Y."/>
            <person name="Miranda-Saavedra D."/>
            <person name="Barton G.J."/>
            <person name="Westrop G.D."/>
            <person name="Mueller S."/>
            <person name="Dessi D."/>
            <person name="Fiori P.L."/>
            <person name="Ren Q."/>
            <person name="Paulsen I."/>
            <person name="Zhang H."/>
            <person name="Bastida-Corcuera F.D."/>
            <person name="Simoes-Barbosa A."/>
            <person name="Brown M.T."/>
            <person name="Hayes R.D."/>
            <person name="Mukherjee M."/>
            <person name="Okumura C.Y."/>
            <person name="Schneider R."/>
            <person name="Smith A.J."/>
            <person name="Vanacova S."/>
            <person name="Villalvazo M."/>
            <person name="Haas B.J."/>
            <person name="Pertea M."/>
            <person name="Feldblyum T.V."/>
            <person name="Utterback T.R."/>
            <person name="Shu C.L."/>
            <person name="Osoegawa K."/>
            <person name="de Jong P.J."/>
            <person name="Hrdy I."/>
            <person name="Horvathova L."/>
            <person name="Zubacova Z."/>
            <person name="Dolezal P."/>
            <person name="Malik S.B."/>
            <person name="Logsdon J.M. Jr."/>
            <person name="Henze K."/>
            <person name="Gupta A."/>
            <person name="Wang C.C."/>
            <person name="Dunne R.L."/>
            <person name="Upcroft J.A."/>
            <person name="Upcroft P."/>
            <person name="White O."/>
            <person name="Salzberg S.L."/>
            <person name="Tang P."/>
            <person name="Chiu C.-H."/>
            <person name="Lee Y.-S."/>
            <person name="Embley T.M."/>
            <person name="Coombs G.H."/>
            <person name="Mottram J.C."/>
            <person name="Tachezy J."/>
            <person name="Fraser-Liggett C.M."/>
            <person name="Johnson P.J."/>
        </authorList>
    </citation>
    <scope>NUCLEOTIDE SEQUENCE [LARGE SCALE GENOMIC DNA]</scope>
    <source>
        <strain evidence="4">G3</strain>
    </source>
</reference>
<dbReference type="Gene3D" id="1.25.40.20">
    <property type="entry name" value="Ankyrin repeat-containing domain"/>
    <property type="match status" value="1"/>
</dbReference>
<dbReference type="InterPro" id="IPR002110">
    <property type="entry name" value="Ankyrin_rpt"/>
</dbReference>
<evidence type="ECO:0000256" key="1">
    <source>
        <dbReference type="ARBA" id="ARBA00022737"/>
    </source>
</evidence>
<evidence type="ECO:0000313" key="4">
    <source>
        <dbReference type="EMBL" id="EAY19061.1"/>
    </source>
</evidence>
<proteinExistence type="predicted"/>
<protein>
    <submittedName>
        <fullName evidence="4">Uncharacterized protein</fullName>
    </submittedName>
</protein>
<dbReference type="SUPFAM" id="SSF48403">
    <property type="entry name" value="Ankyrin repeat"/>
    <property type="match status" value="1"/>
</dbReference>
<dbReference type="AlphaFoldDB" id="A2DKS8"/>
<dbReference type="SMART" id="SM00248">
    <property type="entry name" value="ANK"/>
    <property type="match status" value="3"/>
</dbReference>
<dbReference type="PANTHER" id="PTHR24161">
    <property type="entry name" value="ANK_REP_REGION DOMAIN-CONTAINING PROTEIN-RELATED"/>
    <property type="match status" value="1"/>
</dbReference>
<evidence type="ECO:0000256" key="3">
    <source>
        <dbReference type="PROSITE-ProRule" id="PRU00023"/>
    </source>
</evidence>
<dbReference type="eggNOG" id="KOG0504">
    <property type="taxonomic scope" value="Eukaryota"/>
</dbReference>
<dbReference type="PROSITE" id="PS50088">
    <property type="entry name" value="ANK_REPEAT"/>
    <property type="match status" value="1"/>
</dbReference>
<evidence type="ECO:0000313" key="5">
    <source>
        <dbReference type="Proteomes" id="UP000001542"/>
    </source>
</evidence>
<dbReference type="SMR" id="A2DKS8"/>
<feature type="repeat" description="ANK" evidence="3">
    <location>
        <begin position="110"/>
        <end position="142"/>
    </location>
</feature>
<dbReference type="KEGG" id="tva:5464580"/>
<dbReference type="InterPro" id="IPR036770">
    <property type="entry name" value="Ankyrin_rpt-contain_sf"/>
</dbReference>